<comment type="cofactor">
    <cofactor evidence="1">
        <name>[4Fe-4S] cluster</name>
        <dbReference type="ChEBI" id="CHEBI:49883"/>
    </cofactor>
</comment>
<dbReference type="GO" id="GO:0003824">
    <property type="term" value="F:catalytic activity"/>
    <property type="evidence" value="ECO:0007669"/>
    <property type="project" value="InterPro"/>
</dbReference>
<dbReference type="PROSITE" id="PS51332">
    <property type="entry name" value="B12_BINDING"/>
    <property type="match status" value="1"/>
</dbReference>
<keyword evidence="2" id="KW-0949">S-adenosyl-L-methionine</keyword>
<evidence type="ECO:0000256" key="3">
    <source>
        <dbReference type="ARBA" id="ARBA00022723"/>
    </source>
</evidence>
<dbReference type="SFLD" id="SFLDF00324">
    <property type="entry name" value="bacteriocin_maturation"/>
    <property type="match status" value="1"/>
</dbReference>
<keyword evidence="4" id="KW-0408">Iron</keyword>
<dbReference type="GO" id="GO:0051536">
    <property type="term" value="F:iron-sulfur cluster binding"/>
    <property type="evidence" value="ECO:0007669"/>
    <property type="project" value="UniProtKB-KW"/>
</dbReference>
<dbReference type="NCBIfam" id="TIGR03975">
    <property type="entry name" value="rSAM_ocin_1"/>
    <property type="match status" value="1"/>
</dbReference>
<dbReference type="AlphaFoldDB" id="A0A511TAG6"/>
<evidence type="ECO:0000259" key="6">
    <source>
        <dbReference type="PROSITE" id="PS51332"/>
    </source>
</evidence>
<organism evidence="8 11">
    <name type="scientific">Myxococcus fulvus</name>
    <dbReference type="NCBI Taxonomy" id="33"/>
    <lineage>
        <taxon>Bacteria</taxon>
        <taxon>Pseudomonadati</taxon>
        <taxon>Myxococcota</taxon>
        <taxon>Myxococcia</taxon>
        <taxon>Myxococcales</taxon>
        <taxon>Cystobacterineae</taxon>
        <taxon>Myxococcaceae</taxon>
        <taxon>Myxococcus</taxon>
    </lineage>
</organism>
<evidence type="ECO:0000313" key="8">
    <source>
        <dbReference type="EMBL" id="GEN10593.1"/>
    </source>
</evidence>
<dbReference type="InterPro" id="IPR006638">
    <property type="entry name" value="Elp3/MiaA/NifB-like_rSAM"/>
</dbReference>
<evidence type="ECO:0000313" key="11">
    <source>
        <dbReference type="Proteomes" id="UP000321514"/>
    </source>
</evidence>
<reference evidence="8 11" key="2">
    <citation type="submission" date="2019-07" db="EMBL/GenBank/DDBJ databases">
        <title>Whole genome shotgun sequence of Myxococcus fulvus NBRC 100333.</title>
        <authorList>
            <person name="Hosoyama A."/>
            <person name="Uohara A."/>
            <person name="Ohji S."/>
            <person name="Ichikawa N."/>
        </authorList>
    </citation>
    <scope>NUCLEOTIDE SEQUENCE [LARGE SCALE GENOMIC DNA]</scope>
    <source>
        <strain evidence="8 11">NBRC 100333</strain>
    </source>
</reference>
<feature type="domain" description="Radical SAM core" evidence="7">
    <location>
        <begin position="279"/>
        <end position="511"/>
    </location>
</feature>
<feature type="domain" description="B12-binding" evidence="6">
    <location>
        <begin position="147"/>
        <end position="245"/>
    </location>
</feature>
<keyword evidence="3" id="KW-0479">Metal-binding</keyword>
<dbReference type="PANTHER" id="PTHR43409">
    <property type="entry name" value="ANAEROBIC MAGNESIUM-PROTOPORPHYRIN IX MONOMETHYL ESTER CYCLASE-RELATED"/>
    <property type="match status" value="1"/>
</dbReference>
<evidence type="ECO:0000313" key="9">
    <source>
        <dbReference type="EMBL" id="SET79150.1"/>
    </source>
</evidence>
<dbReference type="SFLD" id="SFLDG01082">
    <property type="entry name" value="B12-binding_domain_containing"/>
    <property type="match status" value="1"/>
</dbReference>
<dbReference type="Gene3D" id="3.40.50.280">
    <property type="entry name" value="Cobalamin-binding domain"/>
    <property type="match status" value="1"/>
</dbReference>
<keyword evidence="10" id="KW-1185">Reference proteome</keyword>
<dbReference type="InterPro" id="IPR006158">
    <property type="entry name" value="Cobalamin-bd"/>
</dbReference>
<dbReference type="Gene3D" id="3.80.30.20">
    <property type="entry name" value="tm_1862 like domain"/>
    <property type="match status" value="1"/>
</dbReference>
<dbReference type="Proteomes" id="UP000183760">
    <property type="component" value="Unassembled WGS sequence"/>
</dbReference>
<evidence type="ECO:0000256" key="5">
    <source>
        <dbReference type="ARBA" id="ARBA00023014"/>
    </source>
</evidence>
<dbReference type="PANTHER" id="PTHR43409:SF7">
    <property type="entry name" value="BLL1977 PROTEIN"/>
    <property type="match status" value="1"/>
</dbReference>
<dbReference type="OrthoDB" id="9801424at2"/>
<gene>
    <name evidence="8" type="ORF">MFU01_56300</name>
    <name evidence="9" type="ORF">SAMN05443572_103236</name>
</gene>
<dbReference type="GO" id="GO:0031419">
    <property type="term" value="F:cobalamin binding"/>
    <property type="evidence" value="ECO:0007669"/>
    <property type="project" value="InterPro"/>
</dbReference>
<dbReference type="PROSITE" id="PS51918">
    <property type="entry name" value="RADICAL_SAM"/>
    <property type="match status" value="1"/>
</dbReference>
<dbReference type="RefSeq" id="WP_074952043.1">
    <property type="nucleotide sequence ID" value="NZ_BJXR01000039.1"/>
</dbReference>
<evidence type="ECO:0000256" key="4">
    <source>
        <dbReference type="ARBA" id="ARBA00023004"/>
    </source>
</evidence>
<dbReference type="GO" id="GO:0005829">
    <property type="term" value="C:cytosol"/>
    <property type="evidence" value="ECO:0007669"/>
    <property type="project" value="TreeGrafter"/>
</dbReference>
<name>A0A511TAG6_MYXFU</name>
<dbReference type="InterPro" id="IPR051198">
    <property type="entry name" value="BchE-like"/>
</dbReference>
<dbReference type="STRING" id="1334629.MFUL124B02_24045"/>
<protein>
    <submittedName>
        <fullName evidence="8">RiPP maturation radical SAM protein 1</fullName>
    </submittedName>
    <submittedName>
        <fullName evidence="9">Ribosomal peptide maturation radical SAM protein 1</fullName>
    </submittedName>
</protein>
<evidence type="ECO:0000313" key="10">
    <source>
        <dbReference type="Proteomes" id="UP000183760"/>
    </source>
</evidence>
<dbReference type="InterPro" id="IPR058240">
    <property type="entry name" value="rSAM_sf"/>
</dbReference>
<comment type="caution">
    <text evidence="8">The sequence shown here is derived from an EMBL/GenBank/DDBJ whole genome shotgun (WGS) entry which is preliminary data.</text>
</comment>
<dbReference type="SUPFAM" id="SSF102114">
    <property type="entry name" value="Radical SAM enzymes"/>
    <property type="match status" value="1"/>
</dbReference>
<dbReference type="InterPro" id="IPR023404">
    <property type="entry name" value="rSAM_horseshoe"/>
</dbReference>
<evidence type="ECO:0000256" key="2">
    <source>
        <dbReference type="ARBA" id="ARBA00022691"/>
    </source>
</evidence>
<dbReference type="Pfam" id="PF04055">
    <property type="entry name" value="Radical_SAM"/>
    <property type="match status" value="1"/>
</dbReference>
<dbReference type="EMBL" id="BJXR01000039">
    <property type="protein sequence ID" value="GEN10593.1"/>
    <property type="molecule type" value="Genomic_DNA"/>
</dbReference>
<dbReference type="SMART" id="SM00729">
    <property type="entry name" value="Elp3"/>
    <property type="match status" value="1"/>
</dbReference>
<evidence type="ECO:0000256" key="1">
    <source>
        <dbReference type="ARBA" id="ARBA00001966"/>
    </source>
</evidence>
<dbReference type="Proteomes" id="UP000321514">
    <property type="component" value="Unassembled WGS sequence"/>
</dbReference>
<proteinExistence type="predicted"/>
<dbReference type="EMBL" id="FOIB01000003">
    <property type="protein sequence ID" value="SET79150.1"/>
    <property type="molecule type" value="Genomic_DNA"/>
</dbReference>
<dbReference type="SFLD" id="SFLDS00029">
    <property type="entry name" value="Radical_SAM"/>
    <property type="match status" value="1"/>
</dbReference>
<dbReference type="InterPro" id="IPR023984">
    <property type="entry name" value="rSAM_ocin_1"/>
</dbReference>
<dbReference type="InterPro" id="IPR007197">
    <property type="entry name" value="rSAM"/>
</dbReference>
<keyword evidence="5" id="KW-0411">Iron-sulfur</keyword>
<sequence>MSGDSVQVRFVVAPFLPEHQPALGVSTLIGVLGRSGIPADVRYLNVQFMRQIGWELYYYLSYATPPEILAGEMAFLPASPDLLLGEMVFAPALWGDAASNWEEYADRLTPLLEVKQHTEGATSGGARREQALHWGRARELIRALREDSPRIVRQWAQDILADNPRVIGFTSTFQQTVASLALAKELRRLRPREELTLIMGGANCEADMGKALSDNFPFMDHVVSGEGEGVIVDLVKGVLDRRSGRPQPRYVAAPPFEAMDTLPIPDFDHYFEAIKDMPMAKRANLTAESSRGCWWGAKSHCTFCGLNGSGMAYRSKDPGRFVQELRTLAGRYGFNFFMMADNILDLKYIKSVFPALIEQGDEITMFYETKSNLRKEQLELMVAGGVTELQPGIESLSTPILELMDKGTTRLQNLQLIKWCEEFDINVNWNILFGFPGEAPEEYAEMARLMPSLVHLPPPGGCGRIRMDRFAPYWKTPEKYNLKNVRQKWAYDYVYAALPAEERRRIAYYFDYDLEGDIDPTVYLQDTLKRTEEWRDGYSRGVTLELKTRDGVTYVLDTRDGTSRETEVTVDGVRLLKAMDSIQSARVGLEKVNESREGGPMSAADFDAMLARFLEWGWVIREGAKHLSLVLDRTERQRIIDLKMAAQLGTLDWARLGARPAVSPGPERLVASST</sequence>
<accession>A0A511TAG6</accession>
<evidence type="ECO:0000259" key="7">
    <source>
        <dbReference type="PROSITE" id="PS51918"/>
    </source>
</evidence>
<dbReference type="GO" id="GO:0046872">
    <property type="term" value="F:metal ion binding"/>
    <property type="evidence" value="ECO:0007669"/>
    <property type="project" value="UniProtKB-KW"/>
</dbReference>
<reference evidence="9 10" key="1">
    <citation type="submission" date="2016-10" db="EMBL/GenBank/DDBJ databases">
        <authorList>
            <person name="Varghese N."/>
            <person name="Submissions S."/>
        </authorList>
    </citation>
    <scope>NUCLEOTIDE SEQUENCE [LARGE SCALE GENOMIC DNA]</scope>
    <source>
        <strain evidence="9 10">DSM 16525</strain>
    </source>
</reference>